<dbReference type="PROSITE" id="PS50280">
    <property type="entry name" value="SET"/>
    <property type="match status" value="1"/>
</dbReference>
<feature type="compositionally biased region" description="Basic and acidic residues" evidence="1">
    <location>
        <begin position="1448"/>
        <end position="1457"/>
    </location>
</feature>
<dbReference type="Gene3D" id="2.170.270.10">
    <property type="entry name" value="SET domain"/>
    <property type="match status" value="1"/>
</dbReference>
<dbReference type="PANTHER" id="PTHR46655">
    <property type="entry name" value="HISTONE-LYSINE N-METHYLTRANSFERASE ATXR3"/>
    <property type="match status" value="1"/>
</dbReference>
<dbReference type="Pfam" id="PF25531">
    <property type="entry name" value="GYF_ATXR3"/>
    <property type="match status" value="1"/>
</dbReference>
<accession>A0AAV9BSP9</accession>
<dbReference type="SMART" id="SM00317">
    <property type="entry name" value="SET"/>
    <property type="match status" value="1"/>
</dbReference>
<feature type="compositionally biased region" description="Basic and acidic residues" evidence="1">
    <location>
        <begin position="246"/>
        <end position="290"/>
    </location>
</feature>
<feature type="compositionally biased region" description="Basic and acidic residues" evidence="1">
    <location>
        <begin position="42"/>
        <end position="52"/>
    </location>
</feature>
<comment type="caution">
    <text evidence="3">The sequence shown here is derived from an EMBL/GenBank/DDBJ whole genome shotgun (WGS) entry which is preliminary data.</text>
</comment>
<dbReference type="SUPFAM" id="SSF82199">
    <property type="entry name" value="SET domain"/>
    <property type="match status" value="1"/>
</dbReference>
<gene>
    <name evidence="3" type="ORF">QJS04_geneDACA019799</name>
</gene>
<dbReference type="InterPro" id="IPR045606">
    <property type="entry name" value="ATXR3_C"/>
</dbReference>
<evidence type="ECO:0000259" key="2">
    <source>
        <dbReference type="PROSITE" id="PS50280"/>
    </source>
</evidence>
<dbReference type="InterPro" id="IPR046341">
    <property type="entry name" value="SET_dom_sf"/>
</dbReference>
<feature type="compositionally biased region" description="Basic and acidic residues" evidence="1">
    <location>
        <begin position="330"/>
        <end position="343"/>
    </location>
</feature>
<protein>
    <submittedName>
        <fullName evidence="3">Histone-lysine N-methyltransferase ATXR3</fullName>
    </submittedName>
</protein>
<feature type="compositionally biased region" description="Basic and acidic residues" evidence="1">
    <location>
        <begin position="296"/>
        <end position="322"/>
    </location>
</feature>
<feature type="compositionally biased region" description="Basic and acidic residues" evidence="1">
    <location>
        <begin position="59"/>
        <end position="78"/>
    </location>
</feature>
<feature type="region of interest" description="Disordered" evidence="1">
    <location>
        <begin position="34"/>
        <end position="359"/>
    </location>
</feature>
<evidence type="ECO:0000313" key="4">
    <source>
        <dbReference type="Proteomes" id="UP001179952"/>
    </source>
</evidence>
<feature type="compositionally biased region" description="Polar residues" evidence="1">
    <location>
        <begin position="344"/>
        <end position="354"/>
    </location>
</feature>
<feature type="compositionally biased region" description="Basic and acidic residues" evidence="1">
    <location>
        <begin position="192"/>
        <end position="211"/>
    </location>
</feature>
<dbReference type="CDD" id="cd09917">
    <property type="entry name" value="F-box_SF"/>
    <property type="match status" value="1"/>
</dbReference>
<reference evidence="3" key="1">
    <citation type="journal article" date="2023" name="Nat. Commun.">
        <title>Diploid and tetraploid genomes of Acorus and the evolution of monocots.</title>
        <authorList>
            <person name="Ma L."/>
            <person name="Liu K.W."/>
            <person name="Li Z."/>
            <person name="Hsiao Y.Y."/>
            <person name="Qi Y."/>
            <person name="Fu T."/>
            <person name="Tang G.D."/>
            <person name="Zhang D."/>
            <person name="Sun W.H."/>
            <person name="Liu D.K."/>
            <person name="Li Y."/>
            <person name="Chen G.Z."/>
            <person name="Liu X.D."/>
            <person name="Liao X.Y."/>
            <person name="Jiang Y.T."/>
            <person name="Yu X."/>
            <person name="Hao Y."/>
            <person name="Huang J."/>
            <person name="Zhao X.W."/>
            <person name="Ke S."/>
            <person name="Chen Y.Y."/>
            <person name="Wu W.L."/>
            <person name="Hsu J.L."/>
            <person name="Lin Y.F."/>
            <person name="Huang M.D."/>
            <person name="Li C.Y."/>
            <person name="Huang L."/>
            <person name="Wang Z.W."/>
            <person name="Zhao X."/>
            <person name="Zhong W.Y."/>
            <person name="Peng D.H."/>
            <person name="Ahmad S."/>
            <person name="Lan S."/>
            <person name="Zhang J.S."/>
            <person name="Tsai W.C."/>
            <person name="Van de Peer Y."/>
            <person name="Liu Z.J."/>
        </authorList>
    </citation>
    <scope>NUCLEOTIDE SEQUENCE</scope>
    <source>
        <strain evidence="3">SCP</strain>
    </source>
</reference>
<feature type="compositionally biased region" description="Basic residues" evidence="1">
    <location>
        <begin position="764"/>
        <end position="774"/>
    </location>
</feature>
<dbReference type="Pfam" id="PF19633">
    <property type="entry name" value="SDG2_C"/>
    <property type="match status" value="1"/>
</dbReference>
<feature type="region of interest" description="Disordered" evidence="1">
    <location>
        <begin position="756"/>
        <end position="800"/>
    </location>
</feature>
<dbReference type="CDD" id="cd10531">
    <property type="entry name" value="SET_SETD2-like"/>
    <property type="match status" value="1"/>
</dbReference>
<sequence length="2129" mass="240891">MGDGGVACIPSQHVMERFPVPEASAFCVVGSGGFPSKHRLHEKPDKKTEVEKGMGGTSEKARRVEKGKWRRAERERPDFAPWRGRKMELEKIEVIPDKRTSPKPRKGERERSPKKGKNHPPPVSRLVDDDRERRKRSSSKLENGSDESGLHKHDQSNGKTPWLKPHGVDSDGGDRKHHGDIRDQSGSSKSRRISEDVHGNHRLRGSPDRSHKSLSSRISSNGSIASMGNRHHSRHHEPPPTSRGGAYDRHAERSLHDRGTRHGDHRERSPGRNRDHRDHTPSFSDRSPHDRARHPDRKDRSSGHPERSPHGSRPTDSRDSNRKNGGGRQGKQERKDSGGRDSQKNSSNGPSSHSEISRRLELSSDNHPHKEKQLQGLNIDIDKPLPPPPPVSNDTIEELPSMEEDMDICDTPPHVMATTDQTLGKWFYLDSFGMDQGPSKLCDLKRFVEEGLLQSDHLIKHLEVDRWVTIENATSPLVTMSSTPVVSEMVTEMASPPEAPGNLSTDAAADLESSTPLLQSDDAGVDSELLVDLQIDERVSALLDGCDIIPGRELETLGEILNLKFEHVEWEKWDHSEDSTRFRARSAEVSRNSRNEEFCRASENIPREGVETRLAAAFDKEFASLNSDSSDWFAGRWSCKGGDWKRNDEVAVQDRTYRRKLVLNEGFPICQMPKSGYEDPRWHIKDDLYHPSRPKKLDMPPWAFAFADEKNDGSVDAKAILGGRQGQVKPLIPKGVKGNMLPVVRINACVVADQGSLGSESRPKARSHERHALRSTRSYSSSSDHRSPFPDTTPRPVKAQEHDLQSLFKCRDSINIPKDHVCTVDELALTLGDWYYLDGAGHEIGPSSFLELQALAAKGSIPQHSSVFRKFDKLWVSISSDATSSKESHFREERVENASDSSISFPIDSQDACMPKVASFHDSYPQFIGYTRGRLHELVMKSFKSREFAATINEVLDPWMTAKQPKKDIDKHFSFSSSIIKSAIVPGHDSARHGFWNSEKRARLMVNENDDYYDMGDDLLIGNKNDSFDELCGEVTFEAENIPSSLSESEEWGLLDGHVLARVFHFLRTDVRALVSSAATCKHWKSAIKFYKDISRHIDLSSAGPECTDSIFWSIISGYDKTKITYVVLKGCTSVSATAVEEMLQSFPCIAYVNIKGCDHLRELMDTFHNVKWITGHSLHHSKNIEESQLKMKSLKQITEKGYLMSKAYKGSSTGEPGVVAEHDPNSERKASSTFKHGCYKRTKIPDAKKSSALTSRDAQMRLWLRRQSADSYRKLEEYIANSLKDIMKENAFAFFIPKVTAIEDRMRNGHYFRHGLSSVKDDIRRMCRDALKEKNLGGSGNMNQVILSFIEMARSLEDNSKSSHRKILKDSSGVGFCSGSSKLKFKQNKMNERKSMTRTNSASVVNDAPGTGDCASDREIRRRLSKLNKRGMDSESDTSYGSDFSEEDSRRGHPSSDSETESDSDIRSEGRALDIKRDDYYVAEPLESVTEEREWGARMTKASLVPPVTRKYEVIDQYVVVADEEEVKRKMRVSLPEDYAEKLSAQKNSMEESDMEIPEVKDYKPRKQVGDEVLEQEVYGIDPYTHNLLLDSMPEEWPLVDKHKFIEDALLCCMNKQVRHFTGIGNAPMVFPLRPVVEEVQRTADESGDTRTLRLCKAILKAMLSRPDDNYVAYRKGLGVVCNKEEGFVEDDFVVEFLGEVYPIWKWYEKQDGIRALQKNSKDPAPEFYNIQLERPKGDRDGYDLVMVDAMHKANFASRICHSCRPNCEAKVTAVDGQYQIGIYTVRPIAYGEEVTFDYNSVTESKEEYEASVCLCGSQVCRGSYLNLTGEEAFQMVLKESHGLLDRHKLMLEACEKNYVSEEDYIDLGRAGLGSCLLDGLPDWLVAYSAGLVRFINLERTKLPGEILEHNLEEKKKFFSEICIEVERSEAEIQAEGVYNQRLQSMATTIDKVRYVMRSIFKDPKKSPPPLVRLSPESVVSMVWKGEGSLVEDLLLCMAPHMETDLLNQLRSNVSAHDPCGPDLQGELRKSLLWLRDELRNLPCSYKCRHDAAADLIHMHAYTKSFFKVREKQPQRPWPKDRIWAFKSAPKILGSPMMDAVLNNCPLDREMLQWLRSRPSVFQAAWDE</sequence>
<feature type="compositionally biased region" description="Basic and acidic residues" evidence="1">
    <location>
        <begin position="1221"/>
        <end position="1231"/>
    </location>
</feature>
<name>A0AAV9BSP9_ACOGR</name>
<reference evidence="3" key="2">
    <citation type="submission" date="2023-06" db="EMBL/GenBank/DDBJ databases">
        <authorList>
            <person name="Ma L."/>
            <person name="Liu K.-W."/>
            <person name="Li Z."/>
            <person name="Hsiao Y.-Y."/>
            <person name="Qi Y."/>
            <person name="Fu T."/>
            <person name="Tang G."/>
            <person name="Zhang D."/>
            <person name="Sun W.-H."/>
            <person name="Liu D.-K."/>
            <person name="Li Y."/>
            <person name="Chen G.-Z."/>
            <person name="Liu X.-D."/>
            <person name="Liao X.-Y."/>
            <person name="Jiang Y.-T."/>
            <person name="Yu X."/>
            <person name="Hao Y."/>
            <person name="Huang J."/>
            <person name="Zhao X.-W."/>
            <person name="Ke S."/>
            <person name="Chen Y.-Y."/>
            <person name="Wu W.-L."/>
            <person name="Hsu J.-L."/>
            <person name="Lin Y.-F."/>
            <person name="Huang M.-D."/>
            <person name="Li C.-Y."/>
            <person name="Huang L."/>
            <person name="Wang Z.-W."/>
            <person name="Zhao X."/>
            <person name="Zhong W.-Y."/>
            <person name="Peng D.-H."/>
            <person name="Ahmad S."/>
            <person name="Lan S."/>
            <person name="Zhang J.-S."/>
            <person name="Tsai W.-C."/>
            <person name="Van De Peer Y."/>
            <person name="Liu Z.-J."/>
        </authorList>
    </citation>
    <scope>NUCLEOTIDE SEQUENCE</scope>
    <source>
        <strain evidence="3">SCP</strain>
        <tissue evidence="3">Leaves</tissue>
    </source>
</reference>
<feature type="compositionally biased region" description="Low complexity" evidence="1">
    <location>
        <begin position="213"/>
        <end position="226"/>
    </location>
</feature>
<dbReference type="InterPro" id="IPR057851">
    <property type="entry name" value="ATXR3_GYF"/>
</dbReference>
<dbReference type="InterPro" id="IPR001214">
    <property type="entry name" value="SET_dom"/>
</dbReference>
<feature type="region of interest" description="Disordered" evidence="1">
    <location>
        <begin position="1213"/>
        <end position="1233"/>
    </location>
</feature>
<dbReference type="Pfam" id="PF00856">
    <property type="entry name" value="SET"/>
    <property type="match status" value="1"/>
</dbReference>
<feature type="domain" description="SET" evidence="2">
    <location>
        <begin position="1652"/>
        <end position="1801"/>
    </location>
</feature>
<organism evidence="3 4">
    <name type="scientific">Acorus gramineus</name>
    <name type="common">Dwarf sweet flag</name>
    <dbReference type="NCBI Taxonomy" id="55184"/>
    <lineage>
        <taxon>Eukaryota</taxon>
        <taxon>Viridiplantae</taxon>
        <taxon>Streptophyta</taxon>
        <taxon>Embryophyta</taxon>
        <taxon>Tracheophyta</taxon>
        <taxon>Spermatophyta</taxon>
        <taxon>Magnoliopsida</taxon>
        <taxon>Liliopsida</taxon>
        <taxon>Acoraceae</taxon>
        <taxon>Acorus</taxon>
    </lineage>
</organism>
<feature type="compositionally biased region" description="Basic and acidic residues" evidence="1">
    <location>
        <begin position="85"/>
        <end position="113"/>
    </location>
</feature>
<feature type="region of interest" description="Disordered" evidence="1">
    <location>
        <begin position="1388"/>
        <end position="1472"/>
    </location>
</feature>
<evidence type="ECO:0000313" key="3">
    <source>
        <dbReference type="EMBL" id="KAK1279291.1"/>
    </source>
</evidence>
<keyword evidence="4" id="KW-1185">Reference proteome</keyword>
<dbReference type="PANTHER" id="PTHR46655:SF1">
    <property type="entry name" value="HISTONE-LYSINE N-METHYLTRANSFERASE ATXR3"/>
    <property type="match status" value="1"/>
</dbReference>
<dbReference type="Proteomes" id="UP001179952">
    <property type="component" value="Unassembled WGS sequence"/>
</dbReference>
<dbReference type="SUPFAM" id="SSF81383">
    <property type="entry name" value="F-box domain"/>
    <property type="match status" value="1"/>
</dbReference>
<dbReference type="EMBL" id="JAUJYN010000001">
    <property type="protein sequence ID" value="KAK1279291.1"/>
    <property type="molecule type" value="Genomic_DNA"/>
</dbReference>
<proteinExistence type="predicted"/>
<dbReference type="InterPro" id="IPR036047">
    <property type="entry name" value="F-box-like_dom_sf"/>
</dbReference>
<evidence type="ECO:0000256" key="1">
    <source>
        <dbReference type="SAM" id="MobiDB-lite"/>
    </source>
</evidence>